<reference evidence="8" key="1">
    <citation type="journal article" date="2019" name="Int. J. Syst. Evol. Microbiol.">
        <title>The Global Catalogue of Microorganisms (GCM) 10K type strain sequencing project: providing services to taxonomists for standard genome sequencing and annotation.</title>
        <authorList>
            <consortium name="The Broad Institute Genomics Platform"/>
            <consortium name="The Broad Institute Genome Sequencing Center for Infectious Disease"/>
            <person name="Wu L."/>
            <person name="Ma J."/>
        </authorList>
    </citation>
    <scope>NUCLEOTIDE SEQUENCE [LARGE SCALE GENOMIC DNA]</scope>
    <source>
        <strain evidence="8">NBRC 109341</strain>
    </source>
</reference>
<keyword evidence="2 5" id="KW-0812">Transmembrane</keyword>
<dbReference type="Pfam" id="PF04893">
    <property type="entry name" value="Yip1"/>
    <property type="match status" value="1"/>
</dbReference>
<evidence type="ECO:0000313" key="7">
    <source>
        <dbReference type="EMBL" id="GLS15957.1"/>
    </source>
</evidence>
<evidence type="ECO:0000256" key="3">
    <source>
        <dbReference type="ARBA" id="ARBA00022989"/>
    </source>
</evidence>
<sequence>MNTASSPALAPSLLQRVQAILLRPRETWSDIAVEDGDIARIYKGYLIYLAAIPAVAGFIGQSLVGIGAFGFSVRIPIVQGLVSMVVGYALSLAMVYVLALIANALAPKFQGQQNLPSAFKLVAYGATAGMVGGIFSAVPSMSMLGLLAALYSIYLIYTGIPVLMQAPQDKAIGYTVALVVCGIVAGILIGLLTSLVTPGGIGGTGPRGPVIGSASPGVSITVPGTDIKIDTSRIEAASREMEKAQASGDSQAAGKALGDMMGAALGGQGGAPFPPETLRGFVPDKLAGMTRSRIEARSDSAMGIQVSSVSAQYTADNQELEIEVQDVGAVPALAMAMTAWSRTTMESETDGEVERVYRRGDIAIKERYQKDGSASDVALLLPNGVMLQANGSLPVQQLHEALSTLGLDQLARLKRPS</sequence>
<dbReference type="InterPro" id="IPR006977">
    <property type="entry name" value="Yip1_dom"/>
</dbReference>
<gene>
    <name evidence="7" type="ORF">GCM10007935_33940</name>
</gene>
<feature type="domain" description="Yip1" evidence="6">
    <location>
        <begin position="20"/>
        <end position="188"/>
    </location>
</feature>
<comment type="caution">
    <text evidence="7">The sequence shown here is derived from an EMBL/GenBank/DDBJ whole genome shotgun (WGS) entry which is preliminary data.</text>
</comment>
<feature type="transmembrane region" description="Helical" evidence="5">
    <location>
        <begin position="171"/>
        <end position="192"/>
    </location>
</feature>
<feature type="transmembrane region" description="Helical" evidence="5">
    <location>
        <begin position="118"/>
        <end position="138"/>
    </location>
</feature>
<keyword evidence="3 5" id="KW-1133">Transmembrane helix</keyword>
<protein>
    <recommendedName>
        <fullName evidence="6">Yip1 domain-containing protein</fullName>
    </recommendedName>
</protein>
<evidence type="ECO:0000313" key="8">
    <source>
        <dbReference type="Proteomes" id="UP001156903"/>
    </source>
</evidence>
<evidence type="ECO:0000256" key="2">
    <source>
        <dbReference type="ARBA" id="ARBA00022692"/>
    </source>
</evidence>
<keyword evidence="8" id="KW-1185">Reference proteome</keyword>
<evidence type="ECO:0000256" key="5">
    <source>
        <dbReference type="SAM" id="Phobius"/>
    </source>
</evidence>
<feature type="transmembrane region" description="Helical" evidence="5">
    <location>
        <begin position="45"/>
        <end position="73"/>
    </location>
</feature>
<dbReference type="EMBL" id="BSPB01000039">
    <property type="protein sequence ID" value="GLS15957.1"/>
    <property type="molecule type" value="Genomic_DNA"/>
</dbReference>
<comment type="subcellular location">
    <subcellularLocation>
        <location evidence="1">Membrane</location>
        <topology evidence="1">Multi-pass membrane protein</topology>
    </subcellularLocation>
</comment>
<evidence type="ECO:0000256" key="4">
    <source>
        <dbReference type="ARBA" id="ARBA00023136"/>
    </source>
</evidence>
<proteinExistence type="predicted"/>
<dbReference type="Proteomes" id="UP001156903">
    <property type="component" value="Unassembled WGS sequence"/>
</dbReference>
<evidence type="ECO:0000256" key="1">
    <source>
        <dbReference type="ARBA" id="ARBA00004141"/>
    </source>
</evidence>
<name>A0ABQ6CCL7_9BURK</name>
<organism evidence="7 8">
    <name type="scientific">Hydrogenophaga electricum</name>
    <dbReference type="NCBI Taxonomy" id="1230953"/>
    <lineage>
        <taxon>Bacteria</taxon>
        <taxon>Pseudomonadati</taxon>
        <taxon>Pseudomonadota</taxon>
        <taxon>Betaproteobacteria</taxon>
        <taxon>Burkholderiales</taxon>
        <taxon>Comamonadaceae</taxon>
        <taxon>Hydrogenophaga</taxon>
    </lineage>
</organism>
<dbReference type="RefSeq" id="WP_284308765.1">
    <property type="nucleotide sequence ID" value="NZ_BSPB01000039.1"/>
</dbReference>
<keyword evidence="4 5" id="KW-0472">Membrane</keyword>
<accession>A0ABQ6CCL7</accession>
<feature type="transmembrane region" description="Helical" evidence="5">
    <location>
        <begin position="144"/>
        <end position="164"/>
    </location>
</feature>
<evidence type="ECO:0000259" key="6">
    <source>
        <dbReference type="Pfam" id="PF04893"/>
    </source>
</evidence>
<feature type="transmembrane region" description="Helical" evidence="5">
    <location>
        <begin position="85"/>
        <end position="106"/>
    </location>
</feature>